<name>A0AAJ7S5H0_9HYME</name>
<protein>
    <submittedName>
        <fullName evidence="2">Uncharacterized protein LOC113464690</fullName>
    </submittedName>
</protein>
<dbReference type="KEGG" id="ccal:113464690"/>
<dbReference type="Proteomes" id="UP000694925">
    <property type="component" value="Unplaced"/>
</dbReference>
<proteinExistence type="predicted"/>
<organism evidence="1 2">
    <name type="scientific">Ceratina calcarata</name>
    <dbReference type="NCBI Taxonomy" id="156304"/>
    <lineage>
        <taxon>Eukaryota</taxon>
        <taxon>Metazoa</taxon>
        <taxon>Ecdysozoa</taxon>
        <taxon>Arthropoda</taxon>
        <taxon>Hexapoda</taxon>
        <taxon>Insecta</taxon>
        <taxon>Pterygota</taxon>
        <taxon>Neoptera</taxon>
        <taxon>Endopterygota</taxon>
        <taxon>Hymenoptera</taxon>
        <taxon>Apocrita</taxon>
        <taxon>Aculeata</taxon>
        <taxon>Apoidea</taxon>
        <taxon>Anthophila</taxon>
        <taxon>Apidae</taxon>
        <taxon>Ceratina</taxon>
        <taxon>Zadontomerus</taxon>
    </lineage>
</organism>
<dbReference type="RefSeq" id="XP_026671697.1">
    <property type="nucleotide sequence ID" value="XM_026815896.1"/>
</dbReference>
<dbReference type="AlphaFoldDB" id="A0AAJ7S5H0"/>
<accession>A0AAJ7S5H0</accession>
<sequence>MIQRDRQVPTPIGSGPECLSLCGEQPNAVCRASVARPHTYVCSFGLALPRSHSCSDEYPALGTGNYLKCHPKNQILAEQPDMYVKFCTRVGIGKSFLTRDTVNVLG</sequence>
<keyword evidence="1" id="KW-1185">Reference proteome</keyword>
<evidence type="ECO:0000313" key="1">
    <source>
        <dbReference type="Proteomes" id="UP000694925"/>
    </source>
</evidence>
<evidence type="ECO:0000313" key="2">
    <source>
        <dbReference type="RefSeq" id="XP_026671697.1"/>
    </source>
</evidence>
<reference evidence="2" key="1">
    <citation type="submission" date="2025-08" db="UniProtKB">
        <authorList>
            <consortium name="RefSeq"/>
        </authorList>
    </citation>
    <scope>IDENTIFICATION</scope>
    <source>
        <tissue evidence="2">Whole body</tissue>
    </source>
</reference>
<dbReference type="GeneID" id="113464690"/>
<gene>
    <name evidence="2" type="primary">LOC113464690</name>
</gene>